<keyword evidence="3" id="KW-0949">S-adenosyl-L-methionine</keyword>
<organism evidence="5 6">
    <name type="scientific">Gymnopilus junonius</name>
    <name type="common">Spectacular rustgill mushroom</name>
    <name type="synonym">Gymnopilus spectabilis subsp. junonius</name>
    <dbReference type="NCBI Taxonomy" id="109634"/>
    <lineage>
        <taxon>Eukaryota</taxon>
        <taxon>Fungi</taxon>
        <taxon>Dikarya</taxon>
        <taxon>Basidiomycota</taxon>
        <taxon>Agaricomycotina</taxon>
        <taxon>Agaricomycetes</taxon>
        <taxon>Agaricomycetidae</taxon>
        <taxon>Agaricales</taxon>
        <taxon>Agaricineae</taxon>
        <taxon>Hymenogastraceae</taxon>
        <taxon>Gymnopilus</taxon>
    </lineage>
</organism>
<comment type="caution">
    <text evidence="5">The sequence shown here is derived from an EMBL/GenBank/DDBJ whole genome shotgun (WGS) entry which is preliminary data.</text>
</comment>
<dbReference type="PANTHER" id="PTHR35897">
    <property type="entry name" value="METHYLTRANSFERASE AUSD"/>
    <property type="match status" value="1"/>
</dbReference>
<dbReference type="InterPro" id="IPR029063">
    <property type="entry name" value="SAM-dependent_MTases_sf"/>
</dbReference>
<dbReference type="OrthoDB" id="2094832at2759"/>
<evidence type="ECO:0008006" key="7">
    <source>
        <dbReference type="Google" id="ProtNLM"/>
    </source>
</evidence>
<dbReference type="SUPFAM" id="SSF53335">
    <property type="entry name" value="S-adenosyl-L-methionine-dependent methyltransferases"/>
    <property type="match status" value="1"/>
</dbReference>
<protein>
    <recommendedName>
        <fullName evidence="7">Methyltransferase domain-containing protein</fullName>
    </recommendedName>
</protein>
<evidence type="ECO:0000256" key="3">
    <source>
        <dbReference type="ARBA" id="ARBA00022691"/>
    </source>
</evidence>
<evidence type="ECO:0000256" key="1">
    <source>
        <dbReference type="ARBA" id="ARBA00005179"/>
    </source>
</evidence>
<dbReference type="PANTHER" id="PTHR35897:SF1">
    <property type="entry name" value="METHYLTRANSFERASE AUSD"/>
    <property type="match status" value="1"/>
</dbReference>
<evidence type="ECO:0000256" key="4">
    <source>
        <dbReference type="ARBA" id="ARBA00038314"/>
    </source>
</evidence>
<gene>
    <name evidence="5" type="ORF">CPB84DRAFT_1797249</name>
</gene>
<keyword evidence="6" id="KW-1185">Reference proteome</keyword>
<dbReference type="Proteomes" id="UP000724874">
    <property type="component" value="Unassembled WGS sequence"/>
</dbReference>
<proteinExistence type="inferred from homology"/>
<comment type="pathway">
    <text evidence="1">Secondary metabolite biosynthesis.</text>
</comment>
<dbReference type="InterPro" id="IPR051654">
    <property type="entry name" value="Meroterpenoid_MTases"/>
</dbReference>
<evidence type="ECO:0000256" key="2">
    <source>
        <dbReference type="ARBA" id="ARBA00022679"/>
    </source>
</evidence>
<dbReference type="EMBL" id="JADNYJ010000209">
    <property type="protein sequence ID" value="KAF8874712.1"/>
    <property type="molecule type" value="Genomic_DNA"/>
</dbReference>
<name>A0A9P5NAX3_GYMJU</name>
<accession>A0A9P5NAX3</accession>
<dbReference type="GO" id="GO:0016740">
    <property type="term" value="F:transferase activity"/>
    <property type="evidence" value="ECO:0007669"/>
    <property type="project" value="UniProtKB-KW"/>
</dbReference>
<dbReference type="Gene3D" id="3.40.50.150">
    <property type="entry name" value="Vaccinia Virus protein VP39"/>
    <property type="match status" value="1"/>
</dbReference>
<dbReference type="AlphaFoldDB" id="A0A9P5NAX3"/>
<reference evidence="5" key="1">
    <citation type="submission" date="2020-11" db="EMBL/GenBank/DDBJ databases">
        <authorList>
            <consortium name="DOE Joint Genome Institute"/>
            <person name="Ahrendt S."/>
            <person name="Riley R."/>
            <person name="Andreopoulos W."/>
            <person name="LaButti K."/>
            <person name="Pangilinan J."/>
            <person name="Ruiz-duenas F.J."/>
            <person name="Barrasa J.M."/>
            <person name="Sanchez-Garcia M."/>
            <person name="Camarero S."/>
            <person name="Miyauchi S."/>
            <person name="Serrano A."/>
            <person name="Linde D."/>
            <person name="Babiker R."/>
            <person name="Drula E."/>
            <person name="Ayuso-Fernandez I."/>
            <person name="Pacheco R."/>
            <person name="Padilla G."/>
            <person name="Ferreira P."/>
            <person name="Barriuso J."/>
            <person name="Kellner H."/>
            <person name="Castanera R."/>
            <person name="Alfaro M."/>
            <person name="Ramirez L."/>
            <person name="Pisabarro A.G."/>
            <person name="Kuo A."/>
            <person name="Tritt A."/>
            <person name="Lipzen A."/>
            <person name="He G."/>
            <person name="Yan M."/>
            <person name="Ng V."/>
            <person name="Cullen D."/>
            <person name="Martin F."/>
            <person name="Rosso M.-N."/>
            <person name="Henrissat B."/>
            <person name="Hibbett D."/>
            <person name="Martinez A.T."/>
            <person name="Grigoriev I.V."/>
        </authorList>
    </citation>
    <scope>NUCLEOTIDE SEQUENCE</scope>
    <source>
        <strain evidence="5">AH 44721</strain>
    </source>
</reference>
<comment type="similarity">
    <text evidence="4">Belongs to the class I-like SAM-binding methyltransferase superfamily.</text>
</comment>
<keyword evidence="2" id="KW-0808">Transferase</keyword>
<evidence type="ECO:0000313" key="5">
    <source>
        <dbReference type="EMBL" id="KAF8874712.1"/>
    </source>
</evidence>
<evidence type="ECO:0000313" key="6">
    <source>
        <dbReference type="Proteomes" id="UP000724874"/>
    </source>
</evidence>
<sequence>MEAMHKFYDDPDTKPPLDPSLYSLQPDELQFFQRLTGIQDEEALKDHIIVVQRKAYKLYGYPCIRHFNFLRLKITRLPAYHKALRLLEWHRDPIFLDMGCCFGNDTRKIVMDGWPAENVLASDLRQGFWDCGHELFNSTPTTFPVKFVQGDIFDPSFLSTSTKPEFEVSEQRFLPTLMSLTPFRQHISAIHASAFFHLFAEDQQLELARRLAVLLVRKRGSIIFGAHVGRPVKGFREEVSGDNKERILMFCHSPESWCTMWKGEVFAGLGWNMQVNVGAKLVYYLGVDLERDDTVATEDGKFYEMQWSVEIL</sequence>